<feature type="transmembrane region" description="Helical" evidence="2">
    <location>
        <begin position="21"/>
        <end position="42"/>
    </location>
</feature>
<dbReference type="AlphaFoldDB" id="A0A8X6I547"/>
<reference evidence="3" key="1">
    <citation type="submission" date="2020-07" db="EMBL/GenBank/DDBJ databases">
        <title>Multicomponent nature underlies the extraordinary mechanical properties of spider dragline silk.</title>
        <authorList>
            <person name="Kono N."/>
            <person name="Nakamura H."/>
            <person name="Mori M."/>
            <person name="Yoshida Y."/>
            <person name="Ohtoshi R."/>
            <person name="Malay A.D."/>
            <person name="Moran D.A.P."/>
            <person name="Tomita M."/>
            <person name="Numata K."/>
            <person name="Arakawa K."/>
        </authorList>
    </citation>
    <scope>NUCLEOTIDE SEQUENCE</scope>
</reference>
<feature type="region of interest" description="Disordered" evidence="1">
    <location>
        <begin position="132"/>
        <end position="171"/>
    </location>
</feature>
<keyword evidence="2" id="KW-0472">Membrane</keyword>
<evidence type="ECO:0000313" key="4">
    <source>
        <dbReference type="Proteomes" id="UP000887116"/>
    </source>
</evidence>
<evidence type="ECO:0000256" key="2">
    <source>
        <dbReference type="SAM" id="Phobius"/>
    </source>
</evidence>
<dbReference type="Proteomes" id="UP000887116">
    <property type="component" value="Unassembled WGS sequence"/>
</dbReference>
<accession>A0A8X6I547</accession>
<sequence length="382" mass="42788">MPIRDPDDLVEQWFNRLVQPLPFLSGAFGGFSTVCSFLAIPFAASLTYYYTAVLFCVLIGASFLVLCFYCFCAYRRLRLNDDRYNVGQQQRIPKFYDPTESAEMRNEDTGDDSMFLPVEDISLGEIPSQLEDSSLTDSEANPVCHSSGDIAPEGHLDEPLPSTSTQKSSDIKSRSKLKEFVYQPSTDILTKSFKRTEKLRDRCPEKLNKQSQTESIEETYIASASKLYISEVSAVASISDGSMSCGSDTRSTDSIISDVTANLKFFSKLVIESSDAFSSTENEAGKCKKDTRSSSGSSFDSEKAKTVDTFAFSFKQELGSKGLDIKRSRSEKDVTSESKAQWPMNVHDSSRSGKRVPEYLKRRSSAHRRDLGRTRMFSKYNF</sequence>
<feature type="compositionally biased region" description="Basic and acidic residues" evidence="1">
    <location>
        <begin position="283"/>
        <end position="292"/>
    </location>
</feature>
<evidence type="ECO:0000313" key="3">
    <source>
        <dbReference type="EMBL" id="GFQ98364.1"/>
    </source>
</evidence>
<dbReference type="OrthoDB" id="10652629at2759"/>
<proteinExistence type="predicted"/>
<gene>
    <name evidence="3" type="ORF">TNCT_462991</name>
</gene>
<protein>
    <submittedName>
        <fullName evidence="3">Uncharacterized protein</fullName>
    </submittedName>
</protein>
<name>A0A8X6I547_TRICU</name>
<keyword evidence="2" id="KW-0812">Transmembrane</keyword>
<feature type="compositionally biased region" description="Basic and acidic residues" evidence="1">
    <location>
        <begin position="348"/>
        <end position="373"/>
    </location>
</feature>
<dbReference type="EMBL" id="BMAO01004999">
    <property type="protein sequence ID" value="GFQ98364.1"/>
    <property type="molecule type" value="Genomic_DNA"/>
</dbReference>
<comment type="caution">
    <text evidence="3">The sequence shown here is derived from an EMBL/GenBank/DDBJ whole genome shotgun (WGS) entry which is preliminary data.</text>
</comment>
<feature type="compositionally biased region" description="Basic and acidic residues" evidence="1">
    <location>
        <begin position="325"/>
        <end position="336"/>
    </location>
</feature>
<keyword evidence="2" id="KW-1133">Transmembrane helix</keyword>
<evidence type="ECO:0000256" key="1">
    <source>
        <dbReference type="SAM" id="MobiDB-lite"/>
    </source>
</evidence>
<feature type="region of interest" description="Disordered" evidence="1">
    <location>
        <begin position="281"/>
        <end position="300"/>
    </location>
</feature>
<feature type="region of interest" description="Disordered" evidence="1">
    <location>
        <begin position="325"/>
        <end position="382"/>
    </location>
</feature>
<keyword evidence="4" id="KW-1185">Reference proteome</keyword>
<feature type="transmembrane region" description="Helical" evidence="2">
    <location>
        <begin position="48"/>
        <end position="74"/>
    </location>
</feature>
<organism evidence="3 4">
    <name type="scientific">Trichonephila clavata</name>
    <name type="common">Joro spider</name>
    <name type="synonym">Nephila clavata</name>
    <dbReference type="NCBI Taxonomy" id="2740835"/>
    <lineage>
        <taxon>Eukaryota</taxon>
        <taxon>Metazoa</taxon>
        <taxon>Ecdysozoa</taxon>
        <taxon>Arthropoda</taxon>
        <taxon>Chelicerata</taxon>
        <taxon>Arachnida</taxon>
        <taxon>Araneae</taxon>
        <taxon>Araneomorphae</taxon>
        <taxon>Entelegynae</taxon>
        <taxon>Araneoidea</taxon>
        <taxon>Nephilidae</taxon>
        <taxon>Trichonephila</taxon>
    </lineage>
</organism>